<proteinExistence type="predicted"/>
<dbReference type="GO" id="GO:0002161">
    <property type="term" value="F:aminoacyl-tRNA deacylase activity"/>
    <property type="evidence" value="ECO:0007669"/>
    <property type="project" value="UniProtKB-ARBA"/>
</dbReference>
<comment type="caution">
    <text evidence="3">The sequence shown here is derived from an EMBL/GenBank/DDBJ whole genome shotgun (WGS) entry which is preliminary data.</text>
</comment>
<dbReference type="EMBL" id="PEIB01000033">
    <property type="protein sequence ID" value="RXJ71717.1"/>
    <property type="molecule type" value="Genomic_DNA"/>
</dbReference>
<gene>
    <name evidence="3" type="ORF">CS022_19920</name>
</gene>
<evidence type="ECO:0000256" key="1">
    <source>
        <dbReference type="ARBA" id="ARBA00022723"/>
    </source>
</evidence>
<dbReference type="RefSeq" id="WP_129123692.1">
    <property type="nucleotide sequence ID" value="NZ_PEIB01000033.1"/>
</dbReference>
<protein>
    <submittedName>
        <fullName evidence="3">Metal-dependent hydrolase</fullName>
    </submittedName>
</protein>
<dbReference type="GO" id="GO:0046872">
    <property type="term" value="F:metal ion binding"/>
    <property type="evidence" value="ECO:0007669"/>
    <property type="project" value="UniProtKB-KW"/>
</dbReference>
<sequence>MKQVTATKITFTHPQWDVDSKVQICERCDRGVRLVTEVTPFHPVSHIWPDHPADRGYVDIKGKSYAIADCLTGAYHTETAELFVDKDIPVKRDTPGWLFVVVHTIDSEDEFEVGEHVRLDVDKPYQASLSRGHSAAHFAALALNKVIHSDYWRKEAQRKDPLDHHDFHAYAEQTSFVTEDRCEDTYRLGKTLRKRGLNSAELLANLADIEDKVNQQLAQWKAYGAEIIMKRHGEYLTDSRYWCCEIDEQKIEIPCGGTHISSLQDLDTLKVVLSSDSEQEIKMTTLTSPALNT</sequence>
<keyword evidence="1" id="KW-0479">Metal-binding</keyword>
<dbReference type="AlphaFoldDB" id="A0A4Q0YLN9"/>
<keyword evidence="4" id="KW-1185">Reference proteome</keyword>
<dbReference type="Proteomes" id="UP000290287">
    <property type="component" value="Unassembled WGS sequence"/>
</dbReference>
<dbReference type="Gene3D" id="3.30.980.10">
    <property type="entry name" value="Threonyl-trna Synthetase, Chain A, domain 2"/>
    <property type="match status" value="1"/>
</dbReference>
<organism evidence="3 4">
    <name type="scientific">Veronia nyctiphanis</name>
    <dbReference type="NCBI Taxonomy" id="1278244"/>
    <lineage>
        <taxon>Bacteria</taxon>
        <taxon>Pseudomonadati</taxon>
        <taxon>Pseudomonadota</taxon>
        <taxon>Gammaproteobacteria</taxon>
        <taxon>Vibrionales</taxon>
        <taxon>Vibrionaceae</taxon>
        <taxon>Veronia</taxon>
    </lineage>
</organism>
<dbReference type="PANTHER" id="PTHR43462">
    <property type="entry name" value="ALANYL-TRNA EDITING PROTEIN"/>
    <property type="match status" value="1"/>
</dbReference>
<dbReference type="PANTHER" id="PTHR43462:SF1">
    <property type="entry name" value="ALANYL-TRNA EDITING PROTEIN AARSD1"/>
    <property type="match status" value="1"/>
</dbReference>
<keyword evidence="3" id="KW-0378">Hydrolase</keyword>
<dbReference type="SUPFAM" id="SSF55186">
    <property type="entry name" value="ThrRS/AlaRS common domain"/>
    <property type="match status" value="1"/>
</dbReference>
<dbReference type="InterPro" id="IPR051335">
    <property type="entry name" value="Alanyl-tRNA_Editing_Enzymes"/>
</dbReference>
<reference evidence="3 4" key="1">
    <citation type="submission" date="2017-10" db="EMBL/GenBank/DDBJ databases">
        <title>Nyctiphanis sp. nov., isolated from the stomach of the euphausiid Nyctiphanes simplex (Hansen, 1911) in the Gulf of California.</title>
        <authorList>
            <person name="Gomez-Gil B."/>
            <person name="Aguilar-Mendez M."/>
            <person name="Lopez-Cortes A."/>
            <person name="Gomez-Gutierrez J."/>
            <person name="Roque A."/>
            <person name="Lang E."/>
            <person name="Gonzalez-Castillo A."/>
        </authorList>
    </citation>
    <scope>NUCLEOTIDE SEQUENCE [LARGE SCALE GENOMIC DNA]</scope>
    <source>
        <strain evidence="3 4">CAIM 600</strain>
    </source>
</reference>
<evidence type="ECO:0000256" key="2">
    <source>
        <dbReference type="ARBA" id="ARBA00022833"/>
    </source>
</evidence>
<dbReference type="InterPro" id="IPR018163">
    <property type="entry name" value="Thr/Ala-tRNA-synth_IIc_edit"/>
</dbReference>
<accession>A0A4Q0YLN9</accession>
<evidence type="ECO:0000313" key="4">
    <source>
        <dbReference type="Proteomes" id="UP000290287"/>
    </source>
</evidence>
<name>A0A4Q0YLN9_9GAMM</name>
<dbReference type="GO" id="GO:0000166">
    <property type="term" value="F:nucleotide binding"/>
    <property type="evidence" value="ECO:0007669"/>
    <property type="project" value="InterPro"/>
</dbReference>
<keyword evidence="2" id="KW-0862">Zinc</keyword>
<evidence type="ECO:0000313" key="3">
    <source>
        <dbReference type="EMBL" id="RXJ71717.1"/>
    </source>
</evidence>
<dbReference type="OrthoDB" id="6396444at2"/>